<dbReference type="Proteomes" id="UP000189981">
    <property type="component" value="Unassembled WGS sequence"/>
</dbReference>
<protein>
    <submittedName>
        <fullName evidence="1">Uncharacterized protein</fullName>
    </submittedName>
</protein>
<sequence>MSTNRVSAILNDADKTAVLEALAQVKEKMPFLINLTGKERHRSRKMGAKSVEYVNLNLQGSQSFASLIPPNVDIDEFSKDVTLVNQLMSVRIEVEALLEGIDDTMLAAGSEAMQCADLVYSYLKTGAKTNAGVKGITADIAKRFVRRVKTTEALKA</sequence>
<gene>
    <name evidence="1" type="ORF">SAMN05661099_2277</name>
</gene>
<evidence type="ECO:0000313" key="1">
    <source>
        <dbReference type="EMBL" id="SKB69083.1"/>
    </source>
</evidence>
<keyword evidence="2" id="KW-1185">Reference proteome</keyword>
<accession>A0A1T5DC39</accession>
<dbReference type="EMBL" id="FUYR01000002">
    <property type="protein sequence ID" value="SKB69083.1"/>
    <property type="molecule type" value="Genomic_DNA"/>
</dbReference>
<name>A0A1T5DC39_9SPHI</name>
<reference evidence="2" key="1">
    <citation type="submission" date="2017-02" db="EMBL/GenBank/DDBJ databases">
        <authorList>
            <person name="Varghese N."/>
            <person name="Submissions S."/>
        </authorList>
    </citation>
    <scope>NUCLEOTIDE SEQUENCE [LARGE SCALE GENOMIC DNA]</scope>
    <source>
        <strain evidence="2">DSM 22385</strain>
    </source>
</reference>
<organism evidence="1 2">
    <name type="scientific">Daejeonella lutea</name>
    <dbReference type="NCBI Taxonomy" id="572036"/>
    <lineage>
        <taxon>Bacteria</taxon>
        <taxon>Pseudomonadati</taxon>
        <taxon>Bacteroidota</taxon>
        <taxon>Sphingobacteriia</taxon>
        <taxon>Sphingobacteriales</taxon>
        <taxon>Sphingobacteriaceae</taxon>
        <taxon>Daejeonella</taxon>
    </lineage>
</organism>
<evidence type="ECO:0000313" key="2">
    <source>
        <dbReference type="Proteomes" id="UP000189981"/>
    </source>
</evidence>
<dbReference type="AlphaFoldDB" id="A0A1T5DC39"/>
<dbReference type="RefSeq" id="WP_079702794.1">
    <property type="nucleotide sequence ID" value="NZ_FUYR01000002.1"/>
</dbReference>
<dbReference type="OrthoDB" id="5952844at2"/>
<proteinExistence type="predicted"/>